<dbReference type="GO" id="GO:0016758">
    <property type="term" value="F:hexosyltransferase activity"/>
    <property type="evidence" value="ECO:0007669"/>
    <property type="project" value="InterPro"/>
</dbReference>
<feature type="domain" description="Glycosyl transferase family 28 C-terminal" evidence="1">
    <location>
        <begin position="1"/>
        <end position="141"/>
    </location>
</feature>
<dbReference type="AlphaFoldDB" id="A0A2M8J3Q5"/>
<protein>
    <recommendedName>
        <fullName evidence="1">Glycosyl transferase family 28 C-terminal domain-containing protein</fullName>
    </recommendedName>
</protein>
<name>A0A2M8J3Q5_9RHOB</name>
<comment type="caution">
    <text evidence="2">The sequence shown here is derived from an EMBL/GenBank/DDBJ whole genome shotgun (WGS) entry which is preliminary data.</text>
</comment>
<evidence type="ECO:0000313" key="2">
    <source>
        <dbReference type="EMBL" id="PJE37421.1"/>
    </source>
</evidence>
<keyword evidence="3" id="KW-1185">Reference proteome</keyword>
<dbReference type="Proteomes" id="UP000231553">
    <property type="component" value="Unassembled WGS sequence"/>
</dbReference>
<gene>
    <name evidence="2" type="ORF">CVM52_07040</name>
</gene>
<sequence>MIFLTVGTQGPFDRLTRAVDAWCAAGTGPEIFGQIGALSHGNYKPRHFEWVERLSPHDFDERFAQAELIVSHAGMGSIISALQAGKQIVIMPRRTHLREHRNDHQVATVQKMADRSGVHVAQDENQIAACIEQALERIATPSNQRIGEFADETLIDALRTFILGKQERAPRT</sequence>
<evidence type="ECO:0000259" key="1">
    <source>
        <dbReference type="Pfam" id="PF04101"/>
    </source>
</evidence>
<organism evidence="2 3">
    <name type="scientific">Pseudooceanicola lipolyticus</name>
    <dbReference type="NCBI Taxonomy" id="2029104"/>
    <lineage>
        <taxon>Bacteria</taxon>
        <taxon>Pseudomonadati</taxon>
        <taxon>Pseudomonadota</taxon>
        <taxon>Alphaproteobacteria</taxon>
        <taxon>Rhodobacterales</taxon>
        <taxon>Paracoccaceae</taxon>
        <taxon>Pseudooceanicola</taxon>
    </lineage>
</organism>
<reference evidence="2 3" key="1">
    <citation type="journal article" date="2018" name="Int. J. Syst. Evol. Microbiol.">
        <title>Pseudooceanicola lipolyticus sp. nov., a marine alphaproteobacterium, reclassification of Oceanicola flagellatus as Pseudooceanicola flagellatus comb. nov. and emended description of the genus Pseudooceanicola.</title>
        <authorList>
            <person name="Huang M.-M."/>
            <person name="Guo L.-L."/>
            <person name="Wu Y.-H."/>
            <person name="Lai Q.-L."/>
            <person name="Shao Z.-Z."/>
            <person name="Wang C.-S."/>
            <person name="Wu M."/>
            <person name="Xu X.-W."/>
        </authorList>
    </citation>
    <scope>NUCLEOTIDE SEQUENCE [LARGE SCALE GENOMIC DNA]</scope>
    <source>
        <strain evidence="2 3">157</strain>
    </source>
</reference>
<dbReference type="InterPro" id="IPR007235">
    <property type="entry name" value="Glyco_trans_28_C"/>
</dbReference>
<dbReference type="Pfam" id="PF04101">
    <property type="entry name" value="Glyco_tran_28_C"/>
    <property type="match status" value="1"/>
</dbReference>
<proteinExistence type="predicted"/>
<accession>A0A2M8J3Q5</accession>
<dbReference type="EMBL" id="PGTB01000015">
    <property type="protein sequence ID" value="PJE37421.1"/>
    <property type="molecule type" value="Genomic_DNA"/>
</dbReference>
<evidence type="ECO:0000313" key="3">
    <source>
        <dbReference type="Proteomes" id="UP000231553"/>
    </source>
</evidence>
<dbReference type="RefSeq" id="WP_100161803.1">
    <property type="nucleotide sequence ID" value="NZ_PGTB01000015.1"/>
</dbReference>
<dbReference type="SUPFAM" id="SSF53756">
    <property type="entry name" value="UDP-Glycosyltransferase/glycogen phosphorylase"/>
    <property type="match status" value="1"/>
</dbReference>
<dbReference type="OrthoDB" id="7186565at2"/>
<dbReference type="Gene3D" id="3.40.50.2000">
    <property type="entry name" value="Glycogen Phosphorylase B"/>
    <property type="match status" value="1"/>
</dbReference>